<organism evidence="1 2">
    <name type="scientific">Bacillus wiedmannii</name>
    <dbReference type="NCBI Taxonomy" id="1890302"/>
    <lineage>
        <taxon>Bacteria</taxon>
        <taxon>Bacillati</taxon>
        <taxon>Bacillota</taxon>
        <taxon>Bacilli</taxon>
        <taxon>Bacillales</taxon>
        <taxon>Bacillaceae</taxon>
        <taxon>Bacillus</taxon>
        <taxon>Bacillus cereus group</taxon>
    </lineage>
</organism>
<dbReference type="AlphaFoldDB" id="A0AB37YVU9"/>
<protein>
    <recommendedName>
        <fullName evidence="3">Histidine kinase</fullName>
    </recommendedName>
</protein>
<accession>A0AB37YVU9</accession>
<gene>
    <name evidence="1" type="ORF">BC10311_03641</name>
</gene>
<evidence type="ECO:0000313" key="1">
    <source>
        <dbReference type="EMBL" id="SCC47922.1"/>
    </source>
</evidence>
<evidence type="ECO:0008006" key="3">
    <source>
        <dbReference type="Google" id="ProtNLM"/>
    </source>
</evidence>
<name>A0AB37YVU9_9BACI</name>
<reference evidence="1 2" key="1">
    <citation type="submission" date="2016-08" db="EMBL/GenBank/DDBJ databases">
        <authorList>
            <person name="Loux V."/>
            <person name="Rue O."/>
        </authorList>
    </citation>
    <scope>NUCLEOTIDE SEQUENCE [LARGE SCALE GENOMIC DNA]</scope>
    <source>
        <strain evidence="1 2">WSBC_10311</strain>
    </source>
</reference>
<comment type="caution">
    <text evidence="1">The sequence shown here is derived from an EMBL/GenBank/DDBJ whole genome shotgun (WGS) entry which is preliminary data.</text>
</comment>
<dbReference type="Proteomes" id="UP000195728">
    <property type="component" value="Unassembled WGS sequence"/>
</dbReference>
<evidence type="ECO:0000313" key="2">
    <source>
        <dbReference type="Proteomes" id="UP000195728"/>
    </source>
</evidence>
<dbReference type="EMBL" id="FMBG01000016">
    <property type="protein sequence ID" value="SCC47922.1"/>
    <property type="molecule type" value="Genomic_DNA"/>
</dbReference>
<proteinExistence type="predicted"/>
<sequence length="25" mass="3123">MYVWGNVFKEFFEKQERNKRAISKS</sequence>